<evidence type="ECO:0000313" key="3">
    <source>
        <dbReference type="Proteomes" id="UP000780875"/>
    </source>
</evidence>
<keyword evidence="3" id="KW-1185">Reference proteome</keyword>
<dbReference type="PANTHER" id="PTHR33164">
    <property type="entry name" value="TRANSCRIPTIONAL REGULATOR, MARR FAMILY"/>
    <property type="match status" value="1"/>
</dbReference>
<dbReference type="PRINTS" id="PR00598">
    <property type="entry name" value="HTHMARR"/>
</dbReference>
<dbReference type="PROSITE" id="PS50995">
    <property type="entry name" value="HTH_MARR_2"/>
    <property type="match status" value="1"/>
</dbReference>
<gene>
    <name evidence="2" type="ORF">K8U61_00785</name>
</gene>
<reference evidence="2 3" key="1">
    <citation type="submission" date="2021-09" db="EMBL/GenBank/DDBJ databases">
        <title>Whole genome sequence of Nocardioides sp. GBK3QG-3.</title>
        <authorList>
            <person name="Tuo L."/>
        </authorList>
    </citation>
    <scope>NUCLEOTIDE SEQUENCE [LARGE SCALE GENOMIC DNA]</scope>
    <source>
        <strain evidence="2 3">GBK3QG-3</strain>
    </source>
</reference>
<organism evidence="2 3">
    <name type="scientific">Nocardioides mangrovi</name>
    <dbReference type="NCBI Taxonomy" id="2874580"/>
    <lineage>
        <taxon>Bacteria</taxon>
        <taxon>Bacillati</taxon>
        <taxon>Actinomycetota</taxon>
        <taxon>Actinomycetes</taxon>
        <taxon>Propionibacteriales</taxon>
        <taxon>Nocardioidaceae</taxon>
        <taxon>Nocardioides</taxon>
    </lineage>
</organism>
<dbReference type="EMBL" id="JAIQZJ010000001">
    <property type="protein sequence ID" value="MBZ5736677.1"/>
    <property type="molecule type" value="Genomic_DNA"/>
</dbReference>
<evidence type="ECO:0000259" key="1">
    <source>
        <dbReference type="PROSITE" id="PS50995"/>
    </source>
</evidence>
<dbReference type="RefSeq" id="WP_224121051.1">
    <property type="nucleotide sequence ID" value="NZ_JAIQZJ010000001.1"/>
</dbReference>
<dbReference type="SMART" id="SM00347">
    <property type="entry name" value="HTH_MARR"/>
    <property type="match status" value="1"/>
</dbReference>
<dbReference type="InterPro" id="IPR039422">
    <property type="entry name" value="MarR/SlyA-like"/>
</dbReference>
<proteinExistence type="predicted"/>
<feature type="domain" description="HTH marR-type" evidence="1">
    <location>
        <begin position="7"/>
        <end position="138"/>
    </location>
</feature>
<dbReference type="Gene3D" id="1.10.10.10">
    <property type="entry name" value="Winged helix-like DNA-binding domain superfamily/Winged helix DNA-binding domain"/>
    <property type="match status" value="1"/>
</dbReference>
<dbReference type="InterPro" id="IPR000835">
    <property type="entry name" value="HTH_MarR-typ"/>
</dbReference>
<dbReference type="InterPro" id="IPR036388">
    <property type="entry name" value="WH-like_DNA-bd_sf"/>
</dbReference>
<protein>
    <submittedName>
        <fullName evidence="2">MarR family transcriptional regulator</fullName>
    </submittedName>
</protein>
<dbReference type="Proteomes" id="UP000780875">
    <property type="component" value="Unassembled WGS sequence"/>
</dbReference>
<comment type="caution">
    <text evidence="2">The sequence shown here is derived from an EMBL/GenBank/DDBJ whole genome shotgun (WGS) entry which is preliminary data.</text>
</comment>
<dbReference type="SUPFAM" id="SSF46785">
    <property type="entry name" value="Winged helix' DNA-binding domain"/>
    <property type="match status" value="1"/>
</dbReference>
<name>A0ABS7U7M7_9ACTN</name>
<dbReference type="PANTHER" id="PTHR33164:SF43">
    <property type="entry name" value="HTH-TYPE TRANSCRIPTIONAL REPRESSOR YETL"/>
    <property type="match status" value="1"/>
</dbReference>
<dbReference type="Pfam" id="PF12802">
    <property type="entry name" value="MarR_2"/>
    <property type="match status" value="1"/>
</dbReference>
<evidence type="ECO:0000313" key="2">
    <source>
        <dbReference type="EMBL" id="MBZ5736677.1"/>
    </source>
</evidence>
<accession>A0ABS7U7M7</accession>
<dbReference type="InterPro" id="IPR036390">
    <property type="entry name" value="WH_DNA-bd_sf"/>
</dbReference>
<sequence>MTDTQDDRALMDAVVQLSFEVMAVLHQVGAAHDLSATQLRLLGVLRDREPRMADLADGLGLDRSTVSGLIDRAAARGLVERFPDEHDRRSSRVRMTAAGHELAVPVAAAVAERVAALVEPLSRADRATLRALVERALAAW</sequence>